<dbReference type="Gene3D" id="2.60.40.60">
    <property type="entry name" value="Cadherins"/>
    <property type="match status" value="1"/>
</dbReference>
<dbReference type="GO" id="GO:0007156">
    <property type="term" value="P:homophilic cell adhesion via plasma membrane adhesion molecules"/>
    <property type="evidence" value="ECO:0007669"/>
    <property type="project" value="InterPro"/>
</dbReference>
<evidence type="ECO:0000256" key="4">
    <source>
        <dbReference type="ARBA" id="ARBA00023136"/>
    </source>
</evidence>
<keyword evidence="5" id="KW-0106">Calcium</keyword>
<keyword evidence="2" id="KW-0812">Transmembrane</keyword>
<dbReference type="PANTHER" id="PTHR24026">
    <property type="entry name" value="FAT ATYPICAL CADHERIN-RELATED"/>
    <property type="match status" value="1"/>
</dbReference>
<evidence type="ECO:0000256" key="1">
    <source>
        <dbReference type="ARBA" id="ARBA00004370"/>
    </source>
</evidence>
<sequence length="65" mass="6776">APVFSQAEYTVRVAEDVPVGSRLLTVNATDADEGPNSELTYSLRGTAGTASDAFQIDAQTGEITT</sequence>
<accession>A0A7K9MG42</accession>
<dbReference type="PROSITE" id="PS50268">
    <property type="entry name" value="CADHERIN_2"/>
    <property type="match status" value="1"/>
</dbReference>
<dbReference type="GO" id="GO:0005509">
    <property type="term" value="F:calcium ion binding"/>
    <property type="evidence" value="ECO:0007669"/>
    <property type="project" value="UniProtKB-UniRule"/>
</dbReference>
<comment type="caution">
    <text evidence="7">The sequence shown here is derived from an EMBL/GenBank/DDBJ whole genome shotgun (WGS) entry which is preliminary data.</text>
</comment>
<feature type="non-terminal residue" evidence="7">
    <location>
        <position position="1"/>
    </location>
</feature>
<gene>
    <name evidence="7" type="primary">Pcdhga4_0</name>
    <name evidence="7" type="ORF">HYDTET_R15871</name>
</gene>
<dbReference type="CDD" id="cd11304">
    <property type="entry name" value="Cadherin_repeat"/>
    <property type="match status" value="1"/>
</dbReference>
<evidence type="ECO:0000256" key="2">
    <source>
        <dbReference type="ARBA" id="ARBA00022692"/>
    </source>
</evidence>
<comment type="subcellular location">
    <subcellularLocation>
        <location evidence="1">Membrane</location>
    </subcellularLocation>
</comment>
<dbReference type="SUPFAM" id="SSF49313">
    <property type="entry name" value="Cadherin-like"/>
    <property type="match status" value="1"/>
</dbReference>
<dbReference type="PRINTS" id="PR00205">
    <property type="entry name" value="CADHERIN"/>
</dbReference>
<proteinExistence type="predicted"/>
<keyword evidence="8" id="KW-1185">Reference proteome</keyword>
<evidence type="ECO:0000313" key="8">
    <source>
        <dbReference type="Proteomes" id="UP000527232"/>
    </source>
</evidence>
<evidence type="ECO:0000256" key="5">
    <source>
        <dbReference type="PROSITE-ProRule" id="PRU00043"/>
    </source>
</evidence>
<keyword evidence="3" id="KW-1133">Transmembrane helix</keyword>
<organism evidence="7 8">
    <name type="scientific">Oceanodroma tethys</name>
    <name type="common">Wedge-rumped storm-petrel</name>
    <name type="synonym">Hydrobates tethys</name>
    <dbReference type="NCBI Taxonomy" id="79633"/>
    <lineage>
        <taxon>Eukaryota</taxon>
        <taxon>Metazoa</taxon>
        <taxon>Chordata</taxon>
        <taxon>Craniata</taxon>
        <taxon>Vertebrata</taxon>
        <taxon>Euteleostomi</taxon>
        <taxon>Archelosauria</taxon>
        <taxon>Archosauria</taxon>
        <taxon>Dinosauria</taxon>
        <taxon>Saurischia</taxon>
        <taxon>Theropoda</taxon>
        <taxon>Coelurosauria</taxon>
        <taxon>Aves</taxon>
        <taxon>Neognathae</taxon>
        <taxon>Neoaves</taxon>
        <taxon>Aequornithes</taxon>
        <taxon>Procellariiformes</taxon>
        <taxon>Hydrobatidae</taxon>
        <taxon>Oceanodroma</taxon>
    </lineage>
</organism>
<protein>
    <submittedName>
        <fullName evidence="7">PCDG4 protein</fullName>
    </submittedName>
</protein>
<evidence type="ECO:0000259" key="6">
    <source>
        <dbReference type="PROSITE" id="PS50268"/>
    </source>
</evidence>
<dbReference type="GO" id="GO:0016020">
    <property type="term" value="C:membrane"/>
    <property type="evidence" value="ECO:0007669"/>
    <property type="project" value="UniProtKB-SubCell"/>
</dbReference>
<feature type="non-terminal residue" evidence="7">
    <location>
        <position position="65"/>
    </location>
</feature>
<dbReference type="EMBL" id="VWZR01011407">
    <property type="protein sequence ID" value="NXH73674.1"/>
    <property type="molecule type" value="Genomic_DNA"/>
</dbReference>
<dbReference type="AlphaFoldDB" id="A0A7K9MG42"/>
<dbReference type="InterPro" id="IPR015919">
    <property type="entry name" value="Cadherin-like_sf"/>
</dbReference>
<dbReference type="InterPro" id="IPR002126">
    <property type="entry name" value="Cadherin-like_dom"/>
</dbReference>
<reference evidence="7 8" key="1">
    <citation type="submission" date="2019-09" db="EMBL/GenBank/DDBJ databases">
        <title>Bird 10,000 Genomes (B10K) Project - Family phase.</title>
        <authorList>
            <person name="Zhang G."/>
        </authorList>
    </citation>
    <scope>NUCLEOTIDE SEQUENCE [LARGE SCALE GENOMIC DNA]</scope>
    <source>
        <strain evidence="7">B10K-DU-001-32</strain>
        <tissue evidence="7">Muscle</tissue>
    </source>
</reference>
<dbReference type="PANTHER" id="PTHR24026:SF133">
    <property type="entry name" value="CADHERIN-RELATED FAMILY MEMBER 2"/>
    <property type="match status" value="1"/>
</dbReference>
<feature type="domain" description="Cadherin" evidence="6">
    <location>
        <begin position="5"/>
        <end position="65"/>
    </location>
</feature>
<dbReference type="Pfam" id="PF00028">
    <property type="entry name" value="Cadherin"/>
    <property type="match status" value="1"/>
</dbReference>
<evidence type="ECO:0000313" key="7">
    <source>
        <dbReference type="EMBL" id="NXH73674.1"/>
    </source>
</evidence>
<keyword evidence="4" id="KW-0472">Membrane</keyword>
<dbReference type="OrthoDB" id="6252479at2759"/>
<dbReference type="Proteomes" id="UP000527232">
    <property type="component" value="Unassembled WGS sequence"/>
</dbReference>
<evidence type="ECO:0000256" key="3">
    <source>
        <dbReference type="ARBA" id="ARBA00022989"/>
    </source>
</evidence>
<name>A0A7K9MG42_OCETE</name>